<name>A0ACC3A6Z7_9EURO</name>
<dbReference type="EMBL" id="JAPDRQ010000079">
    <property type="protein sequence ID" value="KAJ9656334.1"/>
    <property type="molecule type" value="Genomic_DNA"/>
</dbReference>
<organism evidence="1 2">
    <name type="scientific">Neophaeococcomyces mojaviensis</name>
    <dbReference type="NCBI Taxonomy" id="3383035"/>
    <lineage>
        <taxon>Eukaryota</taxon>
        <taxon>Fungi</taxon>
        <taxon>Dikarya</taxon>
        <taxon>Ascomycota</taxon>
        <taxon>Pezizomycotina</taxon>
        <taxon>Eurotiomycetes</taxon>
        <taxon>Chaetothyriomycetidae</taxon>
        <taxon>Chaetothyriales</taxon>
        <taxon>Chaetothyriales incertae sedis</taxon>
        <taxon>Neophaeococcomyces</taxon>
    </lineage>
</organism>
<comment type="caution">
    <text evidence="1">The sequence shown here is derived from an EMBL/GenBank/DDBJ whole genome shotgun (WGS) entry which is preliminary data.</text>
</comment>
<evidence type="ECO:0000313" key="1">
    <source>
        <dbReference type="EMBL" id="KAJ9656334.1"/>
    </source>
</evidence>
<evidence type="ECO:0000313" key="2">
    <source>
        <dbReference type="Proteomes" id="UP001172386"/>
    </source>
</evidence>
<dbReference type="Proteomes" id="UP001172386">
    <property type="component" value="Unassembled WGS sequence"/>
</dbReference>
<gene>
    <name evidence="1" type="ORF">H2198_005017</name>
</gene>
<accession>A0ACC3A6Z7</accession>
<proteinExistence type="predicted"/>
<sequence>MSCTLLDLPDEILLRVLSYVDIFSCVQSKSYIGELTNSKPTLCALAVTNRRLSNIATNVLFESVDLDVDTNKPYSAAAKKLYRTYTERPDLLDYLRIFGLYWNIVDQEEEAVGLVKSICNAPNLTSLTLGQMRNYTPNFEDRRSEILEVIPQTCYNLEHLVLRFGGMHLSMSGKQLFNICAMPRLRHFETSLDICAPQIEPDMSEQHRNTTELVDASIVNSKTKLKHVACTGTHLSLRTLSTLFSKLLKLTDLTLSLPGPGIKWHDQHLYYWYNEIEARFVESSGFSPHAVSQILTPLAATLESLTIMSGLVNVTKHDDSSLNLKQFDKLKYLTLSIRLLCSSTQYNSGLLSPGSTWYECLPSSLQMLEIMYDCSNGLLWRPERIERPELGPFTPRTDAYTESFPETHMYFSKHIFEPCMAMVAAYERRLAWINGLLKWRSEQFPQLKKFRVVEVLNIGWATSADWDQLNVAQMYPELFKSQGLELDIIVRVPKGYVAPPLAWLTTRIKW</sequence>
<keyword evidence="2" id="KW-1185">Reference proteome</keyword>
<protein>
    <submittedName>
        <fullName evidence="1">Uncharacterized protein</fullName>
    </submittedName>
</protein>
<reference evidence="1" key="1">
    <citation type="submission" date="2022-10" db="EMBL/GenBank/DDBJ databases">
        <title>Culturing micro-colonial fungi from biological soil crusts in the Mojave desert and describing Neophaeococcomyces mojavensis, and introducing the new genera and species Taxawa tesnikishii.</title>
        <authorList>
            <person name="Kurbessoian T."/>
            <person name="Stajich J.E."/>
        </authorList>
    </citation>
    <scope>NUCLEOTIDE SEQUENCE</scope>
    <source>
        <strain evidence="1">JES_112</strain>
    </source>
</reference>